<protein>
    <submittedName>
        <fullName evidence="7">Homeobox-leucine zipper protein ATHB-4-like</fullName>
    </submittedName>
</protein>
<dbReference type="Proteomes" id="UP000515121">
    <property type="component" value="Unplaced"/>
</dbReference>
<proteinExistence type="predicted"/>
<sequence>MVDCKEEYGLSLPNNTISSISGKRNERDLVSDETKAERAFCFHASDNENGAASDASKNKLRLSKEQSLVLEENFKKHSTLNPVGEISVIDFFCEDSFRIFNLGLMLFLCYVQKKKLALAKQLNLRSRQMEIWFHNKIGRERKSWCKFCKFVVRKEEDK</sequence>
<keyword evidence="3" id="KW-0804">Transcription</keyword>
<dbReference type="Gene3D" id="1.10.10.60">
    <property type="entry name" value="Homeodomain-like"/>
    <property type="match status" value="1"/>
</dbReference>
<keyword evidence="2" id="KW-0805">Transcription regulation</keyword>
<name>A0A6P6AND8_DURZI</name>
<gene>
    <name evidence="7" type="primary">LOC111311271</name>
</gene>
<feature type="domain" description="Homeobox" evidence="5">
    <location>
        <begin position="113"/>
        <end position="143"/>
    </location>
</feature>
<evidence type="ECO:0000256" key="2">
    <source>
        <dbReference type="ARBA" id="ARBA00023015"/>
    </source>
</evidence>
<keyword evidence="6" id="KW-1185">Reference proteome</keyword>
<dbReference type="Pfam" id="PF04618">
    <property type="entry name" value="HD-ZIP_N"/>
    <property type="match status" value="1"/>
</dbReference>
<dbReference type="KEGG" id="dzi:111311271"/>
<dbReference type="PROSITE" id="PS50071">
    <property type="entry name" value="HOMEOBOX_2"/>
    <property type="match status" value="1"/>
</dbReference>
<evidence type="ECO:0000313" key="7">
    <source>
        <dbReference type="RefSeq" id="XP_022766381.1"/>
    </source>
</evidence>
<dbReference type="PANTHER" id="PTHR45714">
    <property type="entry name" value="HOMEOBOX-LEUCINE ZIPPER PROTEIN HAT14"/>
    <property type="match status" value="1"/>
</dbReference>
<evidence type="ECO:0000256" key="4">
    <source>
        <dbReference type="PROSITE-ProRule" id="PRU00108"/>
    </source>
</evidence>
<dbReference type="GeneID" id="111311271"/>
<dbReference type="AlphaFoldDB" id="A0A6P6AND8"/>
<feature type="DNA-binding region" description="Homeobox" evidence="4">
    <location>
        <begin position="115"/>
        <end position="144"/>
    </location>
</feature>
<keyword evidence="4" id="KW-0539">Nucleus</keyword>
<dbReference type="InterPro" id="IPR001356">
    <property type="entry name" value="HD"/>
</dbReference>
<reference evidence="7" key="1">
    <citation type="submission" date="2025-08" db="UniProtKB">
        <authorList>
            <consortium name="RefSeq"/>
        </authorList>
    </citation>
    <scope>IDENTIFICATION</scope>
    <source>
        <tissue evidence="7">Fruit stalk</tissue>
    </source>
</reference>
<keyword evidence="4" id="KW-0371">Homeobox</keyword>
<dbReference type="InterPro" id="IPR050762">
    <property type="entry name" value="HD-ZIP_Homeobox_LZ_Class_II"/>
</dbReference>
<dbReference type="RefSeq" id="XP_022766381.1">
    <property type="nucleotide sequence ID" value="XM_022910646.1"/>
</dbReference>
<dbReference type="GO" id="GO:0005634">
    <property type="term" value="C:nucleus"/>
    <property type="evidence" value="ECO:0007669"/>
    <property type="project" value="UniProtKB-SubCell"/>
</dbReference>
<accession>A0A6P6AND8</accession>
<dbReference type="GO" id="GO:0003677">
    <property type="term" value="F:DNA binding"/>
    <property type="evidence" value="ECO:0007669"/>
    <property type="project" value="UniProtKB-UniRule"/>
</dbReference>
<evidence type="ECO:0000259" key="5">
    <source>
        <dbReference type="PROSITE" id="PS50071"/>
    </source>
</evidence>
<evidence type="ECO:0000313" key="6">
    <source>
        <dbReference type="Proteomes" id="UP000515121"/>
    </source>
</evidence>
<dbReference type="InterPro" id="IPR006712">
    <property type="entry name" value="HD-ZIP_N"/>
</dbReference>
<evidence type="ECO:0000256" key="1">
    <source>
        <dbReference type="ARBA" id="ARBA00004123"/>
    </source>
</evidence>
<evidence type="ECO:0000256" key="3">
    <source>
        <dbReference type="ARBA" id="ARBA00023163"/>
    </source>
</evidence>
<organism evidence="6 7">
    <name type="scientific">Durio zibethinus</name>
    <name type="common">Durian</name>
    <dbReference type="NCBI Taxonomy" id="66656"/>
    <lineage>
        <taxon>Eukaryota</taxon>
        <taxon>Viridiplantae</taxon>
        <taxon>Streptophyta</taxon>
        <taxon>Embryophyta</taxon>
        <taxon>Tracheophyta</taxon>
        <taxon>Spermatophyta</taxon>
        <taxon>Magnoliopsida</taxon>
        <taxon>eudicotyledons</taxon>
        <taxon>Gunneridae</taxon>
        <taxon>Pentapetalae</taxon>
        <taxon>rosids</taxon>
        <taxon>malvids</taxon>
        <taxon>Malvales</taxon>
        <taxon>Malvaceae</taxon>
        <taxon>Helicteroideae</taxon>
        <taxon>Durio</taxon>
    </lineage>
</organism>
<keyword evidence="4" id="KW-0238">DNA-binding</keyword>
<dbReference type="PANTHER" id="PTHR45714:SF11">
    <property type="entry name" value="HOMEOBOX-LEUCINE ZIPPER PROTEIN HAT3"/>
    <property type="match status" value="1"/>
</dbReference>
<dbReference type="OrthoDB" id="10606498at2759"/>
<comment type="subcellular location">
    <subcellularLocation>
        <location evidence="1 4">Nucleus</location>
    </subcellularLocation>
</comment>